<dbReference type="InterPro" id="IPR050378">
    <property type="entry name" value="Metallo-dep_Hydrolases_sf"/>
</dbReference>
<dbReference type="InterPro" id="IPR011059">
    <property type="entry name" value="Metal-dep_hydrolase_composite"/>
</dbReference>
<organism evidence="2">
    <name type="scientific">freshwater metagenome</name>
    <dbReference type="NCBI Taxonomy" id="449393"/>
    <lineage>
        <taxon>unclassified sequences</taxon>
        <taxon>metagenomes</taxon>
        <taxon>ecological metagenomes</taxon>
    </lineage>
</organism>
<dbReference type="AlphaFoldDB" id="A0A6J7JH42"/>
<dbReference type="EMBL" id="CAFBNC010000074">
    <property type="protein sequence ID" value="CAB4942868.1"/>
    <property type="molecule type" value="Genomic_DNA"/>
</dbReference>
<dbReference type="InterPro" id="IPR032466">
    <property type="entry name" value="Metal_Hydrolase"/>
</dbReference>
<dbReference type="PANTHER" id="PTHR11647:SF1">
    <property type="entry name" value="COLLAPSIN RESPONSE MEDIATOR PROTEIN"/>
    <property type="match status" value="1"/>
</dbReference>
<dbReference type="Gene3D" id="3.20.20.140">
    <property type="entry name" value="Metal-dependent hydrolases"/>
    <property type="match status" value="2"/>
</dbReference>
<accession>A0A6J7JH42</accession>
<dbReference type="PANTHER" id="PTHR11647">
    <property type="entry name" value="HYDRANTOINASE/DIHYDROPYRIMIDINASE FAMILY MEMBER"/>
    <property type="match status" value="1"/>
</dbReference>
<dbReference type="SUPFAM" id="SSF51556">
    <property type="entry name" value="Metallo-dependent hydrolases"/>
    <property type="match status" value="1"/>
</dbReference>
<evidence type="ECO:0000313" key="2">
    <source>
        <dbReference type="EMBL" id="CAB4942868.1"/>
    </source>
</evidence>
<proteinExistence type="predicted"/>
<name>A0A6J7JH42_9ZZZZ</name>
<dbReference type="GO" id="GO:0016812">
    <property type="term" value="F:hydrolase activity, acting on carbon-nitrogen (but not peptide) bonds, in cyclic amides"/>
    <property type="evidence" value="ECO:0007669"/>
    <property type="project" value="TreeGrafter"/>
</dbReference>
<dbReference type="GO" id="GO:0005829">
    <property type="term" value="C:cytosol"/>
    <property type="evidence" value="ECO:0007669"/>
    <property type="project" value="TreeGrafter"/>
</dbReference>
<evidence type="ECO:0000259" key="1">
    <source>
        <dbReference type="Pfam" id="PF07969"/>
    </source>
</evidence>
<dbReference type="InterPro" id="IPR013108">
    <property type="entry name" value="Amidohydro_3"/>
</dbReference>
<sequence length="561" mass="59205">MTTPDLIIRGGSVIDGTGVPAFAADVEVTNGVITFIGSSRSVGVSEIDATGCIVTPGFVDIHTHFDAQAHFEPTMSPSSWHGVTTAMMGNCGFSIAPADPDTLSYLINMLSRVEGMEVAALLEGVDFAGGDFGEFLTGLEGRIGINLIGYVGHCAIRRQVMGHDATQRAATAEEIASMALLVRRSIEQGAIGFSSSQLAIHSDHAGDPVPSNLAEPDELIALCAVLADFDGSVIEFLPRSGSAAFDAADQELILAMSDASGRRLININPLTLFPGDPEGHRNALAFVERAAAAGHNIRPMYMINVKGIHFSLDSTFVLDEMPTFRRVLTLPTVERAVELRDESNRIAMRAEFANTAGRSFVFGWEAVSVASVADESLGSTVGRTIAELADEAGVTGVDAMIDLALADELETVFVWRRPADPALAAATEEIVTHPLTLAGSSDGGAHLLTFCGADYTTRTLTETVPTMMTIEQAVARLTSEPARLHGLTDRGVLATGLAADVLVIDRDALGVDPITLLRDFPAGAGRLVFGASGYRAVIVNGEPLFVNGEHTGRLPGRVLRP</sequence>
<gene>
    <name evidence="2" type="ORF">UFOPK3733_01397</name>
</gene>
<dbReference type="Pfam" id="PF07969">
    <property type="entry name" value="Amidohydro_3"/>
    <property type="match status" value="1"/>
</dbReference>
<reference evidence="2" key="1">
    <citation type="submission" date="2020-05" db="EMBL/GenBank/DDBJ databases">
        <authorList>
            <person name="Chiriac C."/>
            <person name="Salcher M."/>
            <person name="Ghai R."/>
            <person name="Kavagutti S V."/>
        </authorList>
    </citation>
    <scope>NUCLEOTIDE SEQUENCE</scope>
</reference>
<protein>
    <submittedName>
        <fullName evidence="2">Unannotated protein</fullName>
    </submittedName>
</protein>
<feature type="domain" description="Amidohydrolase 3" evidence="1">
    <location>
        <begin position="46"/>
        <end position="544"/>
    </location>
</feature>
<dbReference type="SUPFAM" id="SSF51338">
    <property type="entry name" value="Composite domain of metallo-dependent hydrolases"/>
    <property type="match status" value="1"/>
</dbReference>